<gene>
    <name evidence="1" type="ORF">GCM10011398_15570</name>
</gene>
<proteinExistence type="predicted"/>
<dbReference type="AlphaFoldDB" id="A0A917H9N6"/>
<dbReference type="InterPro" id="IPR043519">
    <property type="entry name" value="NT_sf"/>
</dbReference>
<dbReference type="SUPFAM" id="SSF81301">
    <property type="entry name" value="Nucleotidyltransferase"/>
    <property type="match status" value="1"/>
</dbReference>
<dbReference type="RefSeq" id="WP_188454807.1">
    <property type="nucleotide sequence ID" value="NZ_BMFR01000004.1"/>
</dbReference>
<dbReference type="Gene3D" id="3.30.460.40">
    <property type="match status" value="1"/>
</dbReference>
<sequence>MLETLSYIGEIINNNNITWGVGGSLLLKIHNLIDNPNDIDILVSKYNATHLNKILLPLGKRKEVTYSAPFRTSYFTKYCINNIGIDIMGGFAIEHAEGIYKLSFHRDSIVAYQKINGVDIPLCSLEDWYILYCLIPNRQDKLELLEKYFKTNGIQHARILENALMQPLPAKIKAKVLRLLNQPK</sequence>
<name>A0A917H9N6_9BACI</name>
<dbReference type="Proteomes" id="UP000622860">
    <property type="component" value="Unassembled WGS sequence"/>
</dbReference>
<keyword evidence="2" id="KW-1185">Reference proteome</keyword>
<organism evidence="1 2">
    <name type="scientific">Virgibacillus oceani</name>
    <dbReference type="NCBI Taxonomy" id="1479511"/>
    <lineage>
        <taxon>Bacteria</taxon>
        <taxon>Bacillati</taxon>
        <taxon>Bacillota</taxon>
        <taxon>Bacilli</taxon>
        <taxon>Bacillales</taxon>
        <taxon>Bacillaceae</taxon>
        <taxon>Virgibacillus</taxon>
    </lineage>
</organism>
<comment type="caution">
    <text evidence="1">The sequence shown here is derived from an EMBL/GenBank/DDBJ whole genome shotgun (WGS) entry which is preliminary data.</text>
</comment>
<evidence type="ECO:0000313" key="2">
    <source>
        <dbReference type="Proteomes" id="UP000622860"/>
    </source>
</evidence>
<protein>
    <submittedName>
        <fullName evidence="1">Uncharacterized protein</fullName>
    </submittedName>
</protein>
<reference evidence="1" key="1">
    <citation type="journal article" date="2014" name="Int. J. Syst. Evol. Microbiol.">
        <title>Complete genome sequence of Corynebacterium casei LMG S-19264T (=DSM 44701T), isolated from a smear-ripened cheese.</title>
        <authorList>
            <consortium name="US DOE Joint Genome Institute (JGI-PGF)"/>
            <person name="Walter F."/>
            <person name="Albersmeier A."/>
            <person name="Kalinowski J."/>
            <person name="Ruckert C."/>
        </authorList>
    </citation>
    <scope>NUCLEOTIDE SEQUENCE</scope>
    <source>
        <strain evidence="1">CGMCC 1.12754</strain>
    </source>
</reference>
<dbReference type="EMBL" id="BMFR01000004">
    <property type="protein sequence ID" value="GGG72110.1"/>
    <property type="molecule type" value="Genomic_DNA"/>
</dbReference>
<evidence type="ECO:0000313" key="1">
    <source>
        <dbReference type="EMBL" id="GGG72110.1"/>
    </source>
</evidence>
<accession>A0A917H9N6</accession>
<reference evidence="1" key="2">
    <citation type="submission" date="2020-09" db="EMBL/GenBank/DDBJ databases">
        <authorList>
            <person name="Sun Q."/>
            <person name="Zhou Y."/>
        </authorList>
    </citation>
    <scope>NUCLEOTIDE SEQUENCE</scope>
    <source>
        <strain evidence="1">CGMCC 1.12754</strain>
    </source>
</reference>